<dbReference type="SUPFAM" id="SSF88659">
    <property type="entry name" value="Sigma3 and sigma4 domains of RNA polymerase sigma factors"/>
    <property type="match status" value="1"/>
</dbReference>
<dbReference type="Pfam" id="PF04542">
    <property type="entry name" value="Sigma70_r2"/>
    <property type="match status" value="1"/>
</dbReference>
<comment type="similarity">
    <text evidence="1">Belongs to the sigma-70 factor family. ECF subfamily.</text>
</comment>
<dbReference type="InterPro" id="IPR013249">
    <property type="entry name" value="RNA_pol_sigma70_r4_t2"/>
</dbReference>
<evidence type="ECO:0000256" key="4">
    <source>
        <dbReference type="ARBA" id="ARBA00023125"/>
    </source>
</evidence>
<evidence type="ECO:0000256" key="3">
    <source>
        <dbReference type="ARBA" id="ARBA00023082"/>
    </source>
</evidence>
<dbReference type="InterPro" id="IPR039425">
    <property type="entry name" value="RNA_pol_sigma-70-like"/>
</dbReference>
<evidence type="ECO:0000259" key="6">
    <source>
        <dbReference type="Pfam" id="PF04542"/>
    </source>
</evidence>
<dbReference type="PANTHER" id="PTHR43133">
    <property type="entry name" value="RNA POLYMERASE ECF-TYPE SIGMA FACTO"/>
    <property type="match status" value="1"/>
</dbReference>
<dbReference type="NCBIfam" id="TIGR02937">
    <property type="entry name" value="sigma70-ECF"/>
    <property type="match status" value="1"/>
</dbReference>
<reference evidence="8 9" key="1">
    <citation type="submission" date="2019-03" db="EMBL/GenBank/DDBJ databases">
        <title>Metabolic potential of uncultured bacteria and archaea associated with petroleum seepage in deep-sea sediments.</title>
        <authorList>
            <person name="Dong X."/>
            <person name="Hubert C."/>
        </authorList>
    </citation>
    <scope>NUCLEOTIDE SEQUENCE [LARGE SCALE GENOMIC DNA]</scope>
    <source>
        <strain evidence="8">E29_bin28</strain>
    </source>
</reference>
<dbReference type="GO" id="GO:0003677">
    <property type="term" value="F:DNA binding"/>
    <property type="evidence" value="ECO:0007669"/>
    <property type="project" value="UniProtKB-KW"/>
</dbReference>
<dbReference type="Gene3D" id="1.10.10.10">
    <property type="entry name" value="Winged helix-like DNA-binding domain superfamily/Winged helix DNA-binding domain"/>
    <property type="match status" value="1"/>
</dbReference>
<evidence type="ECO:0000256" key="2">
    <source>
        <dbReference type="ARBA" id="ARBA00023015"/>
    </source>
</evidence>
<name>A0A523YL46_UNCAE</name>
<evidence type="ECO:0000256" key="1">
    <source>
        <dbReference type="ARBA" id="ARBA00010641"/>
    </source>
</evidence>
<dbReference type="Proteomes" id="UP000316925">
    <property type="component" value="Unassembled WGS sequence"/>
</dbReference>
<dbReference type="InterPro" id="IPR013324">
    <property type="entry name" value="RNA_pol_sigma_r3/r4-like"/>
</dbReference>
<evidence type="ECO:0000259" key="7">
    <source>
        <dbReference type="Pfam" id="PF08281"/>
    </source>
</evidence>
<accession>A0A523YL46</accession>
<feature type="domain" description="RNA polymerase sigma-70 region 2" evidence="6">
    <location>
        <begin position="23"/>
        <end position="89"/>
    </location>
</feature>
<dbReference type="EMBL" id="SOIJ01000229">
    <property type="protein sequence ID" value="TET92281.1"/>
    <property type="molecule type" value="Genomic_DNA"/>
</dbReference>
<protein>
    <submittedName>
        <fullName evidence="8">RNA polymerase sigma factor</fullName>
    </submittedName>
</protein>
<evidence type="ECO:0000256" key="5">
    <source>
        <dbReference type="ARBA" id="ARBA00023163"/>
    </source>
</evidence>
<feature type="domain" description="RNA polymerase sigma factor 70 region 4 type 2" evidence="7">
    <location>
        <begin position="133"/>
        <end position="183"/>
    </location>
</feature>
<dbReference type="PANTHER" id="PTHR43133:SF8">
    <property type="entry name" value="RNA POLYMERASE SIGMA FACTOR HI_1459-RELATED"/>
    <property type="match status" value="1"/>
</dbReference>
<evidence type="ECO:0000313" key="9">
    <source>
        <dbReference type="Proteomes" id="UP000316925"/>
    </source>
</evidence>
<proteinExistence type="inferred from homology"/>
<dbReference type="Pfam" id="PF08281">
    <property type="entry name" value="Sigma70_r4_2"/>
    <property type="match status" value="1"/>
</dbReference>
<keyword evidence="2" id="KW-0805">Transcription regulation</keyword>
<sequence>MLDSDVSLMLEFQKGDISSFEKLVQKHKESIINIIYQFIGERDEAEDLAVEVFLRVYRAAKKYQAKAKFTTWLYKITTNLCLNEIRKKAKLQTISLSKPISAGEEKEEELIEKIADAAPSPQQILEKKERNALIRKAIDSLPAKQRMATILQIYEGLSYKEISRILGCSVKSVERRLYWARTNLKERLSFYLARESSGGF</sequence>
<dbReference type="InterPro" id="IPR036388">
    <property type="entry name" value="WH-like_DNA-bd_sf"/>
</dbReference>
<dbReference type="InterPro" id="IPR014284">
    <property type="entry name" value="RNA_pol_sigma-70_dom"/>
</dbReference>
<comment type="caution">
    <text evidence="8">The sequence shown here is derived from an EMBL/GenBank/DDBJ whole genome shotgun (WGS) entry which is preliminary data.</text>
</comment>
<dbReference type="InterPro" id="IPR013325">
    <property type="entry name" value="RNA_pol_sigma_r2"/>
</dbReference>
<gene>
    <name evidence="8" type="ORF">E3J33_04040</name>
</gene>
<dbReference type="CDD" id="cd06171">
    <property type="entry name" value="Sigma70_r4"/>
    <property type="match status" value="1"/>
</dbReference>
<dbReference type="InterPro" id="IPR007627">
    <property type="entry name" value="RNA_pol_sigma70_r2"/>
</dbReference>
<evidence type="ECO:0000313" key="8">
    <source>
        <dbReference type="EMBL" id="TET92281.1"/>
    </source>
</evidence>
<keyword evidence="4" id="KW-0238">DNA-binding</keyword>
<dbReference type="Gene3D" id="1.10.1740.10">
    <property type="match status" value="1"/>
</dbReference>
<dbReference type="SUPFAM" id="SSF88946">
    <property type="entry name" value="Sigma2 domain of RNA polymerase sigma factors"/>
    <property type="match status" value="1"/>
</dbReference>
<dbReference type="GO" id="GO:0016987">
    <property type="term" value="F:sigma factor activity"/>
    <property type="evidence" value="ECO:0007669"/>
    <property type="project" value="UniProtKB-KW"/>
</dbReference>
<organism evidence="8 9">
    <name type="scientific">Aerophobetes bacterium</name>
    <dbReference type="NCBI Taxonomy" id="2030807"/>
    <lineage>
        <taxon>Bacteria</taxon>
        <taxon>Candidatus Aerophobota</taxon>
    </lineage>
</organism>
<dbReference type="GO" id="GO:0006352">
    <property type="term" value="P:DNA-templated transcription initiation"/>
    <property type="evidence" value="ECO:0007669"/>
    <property type="project" value="InterPro"/>
</dbReference>
<keyword evidence="3" id="KW-0731">Sigma factor</keyword>
<keyword evidence="5" id="KW-0804">Transcription</keyword>
<dbReference type="AlphaFoldDB" id="A0A523YL46"/>